<accession>A0ABW7HFI2</accession>
<dbReference type="SUPFAM" id="SSF75005">
    <property type="entry name" value="Arabinanase/levansucrase/invertase"/>
    <property type="match status" value="1"/>
</dbReference>
<dbReference type="Pfam" id="PF04616">
    <property type="entry name" value="Glyco_hydro_43"/>
    <property type="match status" value="1"/>
</dbReference>
<gene>
    <name evidence="5" type="ORF">ACG04R_17450</name>
</gene>
<dbReference type="Gene3D" id="2.60.120.200">
    <property type="match status" value="1"/>
</dbReference>
<comment type="similarity">
    <text evidence="1 4">Belongs to the glycosyl hydrolase 43 family.</text>
</comment>
<evidence type="ECO:0000256" key="1">
    <source>
        <dbReference type="ARBA" id="ARBA00009865"/>
    </source>
</evidence>
<dbReference type="Proteomes" id="UP001606134">
    <property type="component" value="Unassembled WGS sequence"/>
</dbReference>
<keyword evidence="3 4" id="KW-0326">Glycosidase</keyword>
<proteinExistence type="inferred from homology"/>
<dbReference type="Gene3D" id="2.115.10.20">
    <property type="entry name" value="Glycosyl hydrolase domain, family 43"/>
    <property type="match status" value="1"/>
</dbReference>
<dbReference type="EMBL" id="JBIGIC010000008">
    <property type="protein sequence ID" value="MFG6488476.1"/>
    <property type="molecule type" value="Genomic_DNA"/>
</dbReference>
<dbReference type="InterPro" id="IPR023296">
    <property type="entry name" value="Glyco_hydro_beta-prop_sf"/>
</dbReference>
<dbReference type="SUPFAM" id="SSF49899">
    <property type="entry name" value="Concanavalin A-like lectins/glucanases"/>
    <property type="match status" value="1"/>
</dbReference>
<sequence length="520" mass="56970">MRTMELPERLQANACGVPLDGRRPDRGDGSFVNPVLPGDHPDPCVLKDGDDYYLSCASQQFLPGVVIWHSRDLVNWSPVGAALRRPVGSVCSVDLARHAGRYFLYMAVLQGHRTALLVLHAQDIRGPWSEPVDLGLRDCLDPCHIVAEDGSRHLFVNGVRRVGLTDDGLATQGRLELAHTVALPHDAQPAYTAAGPRLFRRDGFFYMLCAAGGAGDPPGAHTLAVARSRSVRGPWENCAFNPLQGADTATWTTGGNACLVPGPDGDWWLLCHGQETGCRTLGRQGLLQPVDWGRDGWFRHRASALGRPLHKPGRAASSPCLPSRCDDFSRDRLGTQWQFFDAGPNDLQRVRHAAHGLLLAGKGSGLSDCSPLTCVAMDPSYEAELEFELHGSVQGGLALFHDARSFAGIGIAEGRMHTYSYGQQHRWMQQAVHGRRHRLRLTHEHRRVSFQHAADDGPWNHTPWLHDVSALHLCRSDSMQALRLALFSAGSGEVSLKRFTYRSLGVCPPKSLVVEVAPEP</sequence>
<dbReference type="RefSeq" id="WP_394413441.1">
    <property type="nucleotide sequence ID" value="NZ_JBIGIC010000008.1"/>
</dbReference>
<name>A0ABW7HFI2_9BURK</name>
<dbReference type="InterPro" id="IPR051795">
    <property type="entry name" value="Glycosyl_Hydrlase_43"/>
</dbReference>
<dbReference type="InterPro" id="IPR006710">
    <property type="entry name" value="Glyco_hydro_43"/>
</dbReference>
<evidence type="ECO:0000256" key="3">
    <source>
        <dbReference type="ARBA" id="ARBA00023295"/>
    </source>
</evidence>
<dbReference type="PANTHER" id="PTHR42812:SF2">
    <property type="entry name" value="XYLOSIDASE_ARABINOSIDASE"/>
    <property type="match status" value="1"/>
</dbReference>
<protein>
    <submittedName>
        <fullName evidence="5">Family 43 glycosylhydrolase</fullName>
    </submittedName>
</protein>
<dbReference type="InterPro" id="IPR013320">
    <property type="entry name" value="ConA-like_dom_sf"/>
</dbReference>
<evidence type="ECO:0000256" key="2">
    <source>
        <dbReference type="ARBA" id="ARBA00022801"/>
    </source>
</evidence>
<evidence type="ECO:0000256" key="4">
    <source>
        <dbReference type="RuleBase" id="RU361187"/>
    </source>
</evidence>
<comment type="caution">
    <text evidence="5">The sequence shown here is derived from an EMBL/GenBank/DDBJ whole genome shotgun (WGS) entry which is preliminary data.</text>
</comment>
<evidence type="ECO:0000313" key="6">
    <source>
        <dbReference type="Proteomes" id="UP001606134"/>
    </source>
</evidence>
<evidence type="ECO:0000313" key="5">
    <source>
        <dbReference type="EMBL" id="MFG6488476.1"/>
    </source>
</evidence>
<organism evidence="5 6">
    <name type="scientific">Pelomonas candidula</name>
    <dbReference type="NCBI Taxonomy" id="3299025"/>
    <lineage>
        <taxon>Bacteria</taxon>
        <taxon>Pseudomonadati</taxon>
        <taxon>Pseudomonadota</taxon>
        <taxon>Betaproteobacteria</taxon>
        <taxon>Burkholderiales</taxon>
        <taxon>Sphaerotilaceae</taxon>
        <taxon>Roseateles</taxon>
    </lineage>
</organism>
<keyword evidence="2 4" id="KW-0378">Hydrolase</keyword>
<reference evidence="5 6" key="1">
    <citation type="submission" date="2024-08" db="EMBL/GenBank/DDBJ databases">
        <authorList>
            <person name="Lu H."/>
        </authorList>
    </citation>
    <scope>NUCLEOTIDE SEQUENCE [LARGE SCALE GENOMIC DNA]</scope>
    <source>
        <strain evidence="5 6">BYS78W</strain>
    </source>
</reference>
<dbReference type="PANTHER" id="PTHR42812">
    <property type="entry name" value="BETA-XYLOSIDASE"/>
    <property type="match status" value="1"/>
</dbReference>
<keyword evidence="6" id="KW-1185">Reference proteome</keyword>